<proteinExistence type="predicted"/>
<accession>A0A5B7H1H3</accession>
<dbReference type="AlphaFoldDB" id="A0A5B7H1H3"/>
<evidence type="ECO:0000313" key="1">
    <source>
        <dbReference type="EMBL" id="MPC63893.1"/>
    </source>
</evidence>
<comment type="caution">
    <text evidence="1">The sequence shown here is derived from an EMBL/GenBank/DDBJ whole genome shotgun (WGS) entry which is preliminary data.</text>
</comment>
<evidence type="ECO:0000313" key="2">
    <source>
        <dbReference type="Proteomes" id="UP000324222"/>
    </source>
</evidence>
<dbReference type="EMBL" id="VSRR010021386">
    <property type="protein sequence ID" value="MPC63893.1"/>
    <property type="molecule type" value="Genomic_DNA"/>
</dbReference>
<keyword evidence="2" id="KW-1185">Reference proteome</keyword>
<name>A0A5B7H1H3_PORTR</name>
<organism evidence="1 2">
    <name type="scientific">Portunus trituberculatus</name>
    <name type="common">Swimming crab</name>
    <name type="synonym">Neptunus trituberculatus</name>
    <dbReference type="NCBI Taxonomy" id="210409"/>
    <lineage>
        <taxon>Eukaryota</taxon>
        <taxon>Metazoa</taxon>
        <taxon>Ecdysozoa</taxon>
        <taxon>Arthropoda</taxon>
        <taxon>Crustacea</taxon>
        <taxon>Multicrustacea</taxon>
        <taxon>Malacostraca</taxon>
        <taxon>Eumalacostraca</taxon>
        <taxon>Eucarida</taxon>
        <taxon>Decapoda</taxon>
        <taxon>Pleocyemata</taxon>
        <taxon>Brachyura</taxon>
        <taxon>Eubrachyura</taxon>
        <taxon>Portunoidea</taxon>
        <taxon>Portunidae</taxon>
        <taxon>Portuninae</taxon>
        <taxon>Portunus</taxon>
    </lineage>
</organism>
<gene>
    <name evidence="1" type="ORF">E2C01_058001</name>
</gene>
<sequence>MHSSSEGIIEQEYERNTTFASLHLGNVSGVASVCARDAGHDREHVWQRRRSIVALYKVSPVPRVPCQESRALSKALPASYLR</sequence>
<reference evidence="1 2" key="1">
    <citation type="submission" date="2019-05" db="EMBL/GenBank/DDBJ databases">
        <title>Another draft genome of Portunus trituberculatus and its Hox gene families provides insights of decapod evolution.</title>
        <authorList>
            <person name="Jeong J.-H."/>
            <person name="Song I."/>
            <person name="Kim S."/>
            <person name="Choi T."/>
            <person name="Kim D."/>
            <person name="Ryu S."/>
            <person name="Kim W."/>
        </authorList>
    </citation>
    <scope>NUCLEOTIDE SEQUENCE [LARGE SCALE GENOMIC DNA]</scope>
    <source>
        <tissue evidence="1">Muscle</tissue>
    </source>
</reference>
<protein>
    <submittedName>
        <fullName evidence="1">Uncharacterized protein</fullName>
    </submittedName>
</protein>
<dbReference type="Proteomes" id="UP000324222">
    <property type="component" value="Unassembled WGS sequence"/>
</dbReference>